<dbReference type="EMBL" id="JBHUDJ010000002">
    <property type="protein sequence ID" value="MFD1586618.1"/>
    <property type="molecule type" value="Genomic_DNA"/>
</dbReference>
<comment type="caution">
    <text evidence="3">The sequence shown here is derived from an EMBL/GenBank/DDBJ whole genome shotgun (WGS) entry which is preliminary data.</text>
</comment>
<keyword evidence="2" id="KW-1133">Transmembrane helix</keyword>
<dbReference type="AlphaFoldDB" id="A0ABD6C8E6"/>
<evidence type="ECO:0000256" key="1">
    <source>
        <dbReference type="SAM" id="MobiDB-lite"/>
    </source>
</evidence>
<feature type="compositionally biased region" description="Basic and acidic residues" evidence="1">
    <location>
        <begin position="198"/>
        <end position="209"/>
    </location>
</feature>
<evidence type="ECO:0000256" key="2">
    <source>
        <dbReference type="SAM" id="Phobius"/>
    </source>
</evidence>
<protein>
    <submittedName>
        <fullName evidence="3">Uncharacterized protein</fullName>
    </submittedName>
</protein>
<keyword evidence="4" id="KW-1185">Reference proteome</keyword>
<evidence type="ECO:0000313" key="4">
    <source>
        <dbReference type="Proteomes" id="UP001597119"/>
    </source>
</evidence>
<feature type="region of interest" description="Disordered" evidence="1">
    <location>
        <begin position="185"/>
        <end position="209"/>
    </location>
</feature>
<keyword evidence="2" id="KW-0472">Membrane</keyword>
<organism evidence="3 4">
    <name type="scientific">Halorientalis brevis</name>
    <dbReference type="NCBI Taxonomy" id="1126241"/>
    <lineage>
        <taxon>Archaea</taxon>
        <taxon>Methanobacteriati</taxon>
        <taxon>Methanobacteriota</taxon>
        <taxon>Stenosarchaea group</taxon>
        <taxon>Halobacteria</taxon>
        <taxon>Halobacteriales</taxon>
        <taxon>Haloarculaceae</taxon>
        <taxon>Halorientalis</taxon>
    </lineage>
</organism>
<accession>A0ABD6C8E6</accession>
<name>A0ABD6C8E6_9EURY</name>
<gene>
    <name evidence="3" type="ORF">ACFR9U_06460</name>
</gene>
<dbReference type="RefSeq" id="WP_247379337.1">
    <property type="nucleotide sequence ID" value="NZ_JALLGV010000007.1"/>
</dbReference>
<dbReference type="Proteomes" id="UP001597119">
    <property type="component" value="Unassembled WGS sequence"/>
</dbReference>
<sequence>MARWSERARQRLRDGEEIEDAISFGENGIVVTNQRLLAFTPESDGANYRAIERPNVEGAALESSGETQWLGYMGKGGLGGLVGVGVGYTMDFGGLISLSQLNTKAASQTGVGSMMGLLSTVSRFLGMLDDVLLVAGLLAFAVCLGALGLYIESRTHGLWIAVAGDDDLYVPAPKGATTELTRLQRHLRTEPEPGAETAPREDPLEPHPE</sequence>
<proteinExistence type="predicted"/>
<reference evidence="3 4" key="1">
    <citation type="journal article" date="2019" name="Int. J. Syst. Evol. Microbiol.">
        <title>The Global Catalogue of Microorganisms (GCM) 10K type strain sequencing project: providing services to taxonomists for standard genome sequencing and annotation.</title>
        <authorList>
            <consortium name="The Broad Institute Genomics Platform"/>
            <consortium name="The Broad Institute Genome Sequencing Center for Infectious Disease"/>
            <person name="Wu L."/>
            <person name="Ma J."/>
        </authorList>
    </citation>
    <scope>NUCLEOTIDE SEQUENCE [LARGE SCALE GENOMIC DNA]</scope>
    <source>
        <strain evidence="3 4">CGMCC 1.12125</strain>
    </source>
</reference>
<feature type="transmembrane region" description="Helical" evidence="2">
    <location>
        <begin position="131"/>
        <end position="151"/>
    </location>
</feature>
<evidence type="ECO:0000313" key="3">
    <source>
        <dbReference type="EMBL" id="MFD1586618.1"/>
    </source>
</evidence>
<keyword evidence="2" id="KW-0812">Transmembrane</keyword>